<dbReference type="PANTHER" id="PTHR38030">
    <property type="entry name" value="PROTOPORPHYRINOGEN IX DEHYDROGENASE [MENAQUINONE]"/>
    <property type="match status" value="1"/>
</dbReference>
<name>A0A7W8D2G3_9FIRM</name>
<dbReference type="InterPro" id="IPR026816">
    <property type="entry name" value="Flavodoxin_dom"/>
</dbReference>
<evidence type="ECO:0000313" key="3">
    <source>
        <dbReference type="Proteomes" id="UP000521313"/>
    </source>
</evidence>
<evidence type="ECO:0000313" key="2">
    <source>
        <dbReference type="EMBL" id="MBB5185549.1"/>
    </source>
</evidence>
<dbReference type="InterPro" id="IPR052200">
    <property type="entry name" value="Protoporphyrinogen_IX_DH"/>
</dbReference>
<dbReference type="RefSeq" id="WP_183376613.1">
    <property type="nucleotide sequence ID" value="NZ_JACHHD010000017.1"/>
</dbReference>
<reference evidence="2 3" key="1">
    <citation type="submission" date="2020-08" db="EMBL/GenBank/DDBJ databases">
        <title>Genomic Encyclopedia of Type Strains, Phase IV (KMG-IV): sequencing the most valuable type-strain genomes for metagenomic binning, comparative biology and taxonomic classification.</title>
        <authorList>
            <person name="Goeker M."/>
        </authorList>
    </citation>
    <scope>NUCLEOTIDE SEQUENCE [LARGE SCALE GENOMIC DNA]</scope>
    <source>
        <strain evidence="2 3">DSM 26963</strain>
    </source>
</reference>
<dbReference type="Proteomes" id="UP000521313">
    <property type="component" value="Unassembled WGS sequence"/>
</dbReference>
<dbReference type="GO" id="GO:0070819">
    <property type="term" value="F:menaquinone-dependent protoporphyrinogen oxidase activity"/>
    <property type="evidence" value="ECO:0007669"/>
    <property type="project" value="TreeGrafter"/>
</dbReference>
<protein>
    <submittedName>
        <fullName evidence="2">Flavodoxin</fullName>
    </submittedName>
</protein>
<dbReference type="EMBL" id="JACHHD010000017">
    <property type="protein sequence ID" value="MBB5185549.1"/>
    <property type="molecule type" value="Genomic_DNA"/>
</dbReference>
<comment type="caution">
    <text evidence="2">The sequence shown here is derived from an EMBL/GenBank/DDBJ whole genome shotgun (WGS) entry which is preliminary data.</text>
</comment>
<dbReference type="GO" id="GO:0006783">
    <property type="term" value="P:heme biosynthetic process"/>
    <property type="evidence" value="ECO:0007669"/>
    <property type="project" value="TreeGrafter"/>
</dbReference>
<dbReference type="PANTHER" id="PTHR38030:SF2">
    <property type="entry name" value="PROTOPORPHYRINOGEN IX DEHYDROGENASE [QUINONE]"/>
    <property type="match status" value="1"/>
</dbReference>
<feature type="domain" description="Flavodoxin" evidence="1">
    <location>
        <begin position="5"/>
        <end position="75"/>
    </location>
</feature>
<dbReference type="InterPro" id="IPR029039">
    <property type="entry name" value="Flavoprotein-like_sf"/>
</dbReference>
<accession>A0A7W8D2G3</accession>
<proteinExistence type="predicted"/>
<sequence>MKFVIVYASIHHQNTKKIVDDLCECFPVDSIDLTQDPYPDISSYDRIGLASGIYFGSVHPLIKDFVEKTKFRKDQKCFVITTAGAPFLDFSGFLCRTLKKKGIECCGSFHCRGYDTYAIFGKVGGIAKGHPNVKDIMRARKFLDSLK</sequence>
<dbReference type="Gene3D" id="3.40.50.360">
    <property type="match status" value="1"/>
</dbReference>
<dbReference type="GO" id="GO:0010181">
    <property type="term" value="F:FMN binding"/>
    <property type="evidence" value="ECO:0007669"/>
    <property type="project" value="TreeGrafter"/>
</dbReference>
<organism evidence="2 3">
    <name type="scientific">Faecalicoccus acidiformans</name>
    <dbReference type="NCBI Taxonomy" id="915173"/>
    <lineage>
        <taxon>Bacteria</taxon>
        <taxon>Bacillati</taxon>
        <taxon>Bacillota</taxon>
        <taxon>Erysipelotrichia</taxon>
        <taxon>Erysipelotrichales</taxon>
        <taxon>Erysipelotrichaceae</taxon>
        <taxon>Faecalicoccus</taxon>
    </lineage>
</organism>
<gene>
    <name evidence="2" type="ORF">HNQ43_001613</name>
</gene>
<dbReference type="SUPFAM" id="SSF52218">
    <property type="entry name" value="Flavoproteins"/>
    <property type="match status" value="1"/>
</dbReference>
<evidence type="ECO:0000259" key="1">
    <source>
        <dbReference type="Pfam" id="PF12724"/>
    </source>
</evidence>
<dbReference type="Pfam" id="PF12724">
    <property type="entry name" value="Flavodoxin_5"/>
    <property type="match status" value="1"/>
</dbReference>
<dbReference type="AlphaFoldDB" id="A0A7W8D2G3"/>